<comment type="caution">
    <text evidence="2">The sequence shown here is derived from an EMBL/GenBank/DDBJ whole genome shotgun (WGS) entry which is preliminary data.</text>
</comment>
<feature type="region of interest" description="Disordered" evidence="1">
    <location>
        <begin position="157"/>
        <end position="201"/>
    </location>
</feature>
<evidence type="ECO:0000313" key="3">
    <source>
        <dbReference type="Proteomes" id="UP000044098"/>
    </source>
</evidence>
<dbReference type="Proteomes" id="UP000044098">
    <property type="component" value="Unassembled WGS sequence"/>
</dbReference>
<accession>A0AAD2KJY6</accession>
<evidence type="ECO:0000256" key="1">
    <source>
        <dbReference type="SAM" id="MobiDB-lite"/>
    </source>
</evidence>
<sequence length="235" mass="26072">MRPKITGLGVTVLAFWGGVACKCVDGICRSFSKWEQSFREEIKDSGHCRLRIPNGLLKPPFGRLQRVNAQGDCIRKGRVGNLNSGSIDLIECVLPFDDLLQEVEVRHISRNRQRPSSLWNAIQHIVDSCIGSCYGLICKTFLIPTLIPPSVGRLAYSDEDGSQEGKPRDHDCIPKEGLEVGRDPRGNNRADGYRGDKNRPISPVGVPLTTVVRHESPGDWFLLSWNVTESVGELP</sequence>
<reference evidence="2 3" key="1">
    <citation type="submission" date="2015-09" db="EMBL/GenBank/DDBJ databases">
        <authorList>
            <consortium name="Pathogen Informatics"/>
        </authorList>
    </citation>
    <scope>NUCLEOTIDE SEQUENCE [LARGE SCALE GENOMIC DNA]</scope>
    <source>
        <strain evidence="2 3">2789STDY5608625</strain>
    </source>
</reference>
<gene>
    <name evidence="2" type="ORF">ERS370000_02412</name>
</gene>
<proteinExistence type="predicted"/>
<dbReference type="EMBL" id="CYTK01000003">
    <property type="protein sequence ID" value="CUJ00828.1"/>
    <property type="molecule type" value="Genomic_DNA"/>
</dbReference>
<feature type="compositionally biased region" description="Basic and acidic residues" evidence="1">
    <location>
        <begin position="163"/>
        <end position="199"/>
    </location>
</feature>
<name>A0AAD2KJY6_ACHAE</name>
<evidence type="ECO:0000313" key="2">
    <source>
        <dbReference type="EMBL" id="CUJ00828.1"/>
    </source>
</evidence>
<protein>
    <submittedName>
        <fullName evidence="2">Uncharacterized protein</fullName>
    </submittedName>
</protein>
<organism evidence="2 3">
    <name type="scientific">Achromobacter aegrifaciens</name>
    <dbReference type="NCBI Taxonomy" id="1287736"/>
    <lineage>
        <taxon>Bacteria</taxon>
        <taxon>Pseudomonadati</taxon>
        <taxon>Pseudomonadota</taxon>
        <taxon>Betaproteobacteria</taxon>
        <taxon>Burkholderiales</taxon>
        <taxon>Alcaligenaceae</taxon>
        <taxon>Achromobacter</taxon>
    </lineage>
</organism>
<dbReference type="AlphaFoldDB" id="A0AAD2KJY6"/>
<dbReference type="PROSITE" id="PS51257">
    <property type="entry name" value="PROKAR_LIPOPROTEIN"/>
    <property type="match status" value="1"/>
</dbReference>